<dbReference type="Proteomes" id="UP000185426">
    <property type="component" value="Plasmid unnamed1"/>
</dbReference>
<reference evidence="1 2" key="1">
    <citation type="submission" date="2016-05" db="EMBL/GenBank/DDBJ databases">
        <title>Complete Genome and Methylome Analysis of Psychrotrophic Bacterial Isolates from Antarctic Lake Untersee.</title>
        <authorList>
            <person name="Fomenkov A."/>
            <person name="Akimov V.N."/>
            <person name="Vasilyeva L.V."/>
            <person name="Andersen D."/>
            <person name="Vincze T."/>
            <person name="Roberts R.J."/>
        </authorList>
    </citation>
    <scope>NUCLEOTIDE SEQUENCE [LARGE SCALE GENOMIC DNA]</scope>
    <source>
        <strain evidence="1 2">U14-5</strain>
        <plasmid evidence="1 2">unnamed1</plasmid>
    </source>
</reference>
<dbReference type="RefSeq" id="WP_075623754.1">
    <property type="nucleotide sequence ID" value="NZ_CP015608.1"/>
</dbReference>
<dbReference type="AlphaFoldDB" id="A0A1L6ZP86"/>
<keyword evidence="1" id="KW-0614">Plasmid</keyword>
<protein>
    <submittedName>
        <fullName evidence="1">Uncharacterized protein</fullName>
    </submittedName>
</protein>
<gene>
    <name evidence="1" type="ORF">BSA145_20910</name>
</gene>
<geneLocation type="plasmid" evidence="1 2">
    <name>unnamed1</name>
</geneLocation>
<sequence length="75" mass="8898">MENYKGDNINVVLSDEEELVLYYRVPSRCKERIYEYNIGSIEQAEEMFKSMGKDEEVTDILIVKRTISKEVIFKK</sequence>
<evidence type="ECO:0000313" key="2">
    <source>
        <dbReference type="Proteomes" id="UP000185426"/>
    </source>
</evidence>
<proteinExistence type="predicted"/>
<name>A0A1L6ZP86_BACIA</name>
<organism evidence="1 2">
    <name type="scientific">Bacillus safensis</name>
    <dbReference type="NCBI Taxonomy" id="561879"/>
    <lineage>
        <taxon>Bacteria</taxon>
        <taxon>Bacillati</taxon>
        <taxon>Bacillota</taxon>
        <taxon>Bacilli</taxon>
        <taxon>Bacillales</taxon>
        <taxon>Bacillaceae</taxon>
        <taxon>Bacillus</taxon>
    </lineage>
</organism>
<dbReference type="EMBL" id="CP015608">
    <property type="protein sequence ID" value="APT48327.1"/>
    <property type="molecule type" value="Genomic_DNA"/>
</dbReference>
<accession>A0A1L6ZP86</accession>
<evidence type="ECO:0000313" key="1">
    <source>
        <dbReference type="EMBL" id="APT48327.1"/>
    </source>
</evidence>